<name>A0A4Z2E9B9_9TELE</name>
<comment type="caution">
    <text evidence="2">The sequence shown here is derived from an EMBL/GenBank/DDBJ whole genome shotgun (WGS) entry which is preliminary data.</text>
</comment>
<feature type="compositionally biased region" description="Basic and acidic residues" evidence="1">
    <location>
        <begin position="27"/>
        <end position="39"/>
    </location>
</feature>
<sequence>MSSFILSSEVVHDSPPAVSGITFMGMDRGRDSGGDRKPEGFNGSNKTPPEAPEAQLHPSGTPSTSKQTLE</sequence>
<evidence type="ECO:0000313" key="2">
    <source>
        <dbReference type="EMBL" id="TNN25341.1"/>
    </source>
</evidence>
<accession>A0A4Z2E9B9</accession>
<feature type="region of interest" description="Disordered" evidence="1">
    <location>
        <begin position="1"/>
        <end position="70"/>
    </location>
</feature>
<feature type="compositionally biased region" description="Polar residues" evidence="1">
    <location>
        <begin position="58"/>
        <end position="70"/>
    </location>
</feature>
<organism evidence="2 3">
    <name type="scientific">Liparis tanakae</name>
    <name type="common">Tanaka's snailfish</name>
    <dbReference type="NCBI Taxonomy" id="230148"/>
    <lineage>
        <taxon>Eukaryota</taxon>
        <taxon>Metazoa</taxon>
        <taxon>Chordata</taxon>
        <taxon>Craniata</taxon>
        <taxon>Vertebrata</taxon>
        <taxon>Euteleostomi</taxon>
        <taxon>Actinopterygii</taxon>
        <taxon>Neopterygii</taxon>
        <taxon>Teleostei</taxon>
        <taxon>Neoteleostei</taxon>
        <taxon>Acanthomorphata</taxon>
        <taxon>Eupercaria</taxon>
        <taxon>Perciformes</taxon>
        <taxon>Cottioidei</taxon>
        <taxon>Cottales</taxon>
        <taxon>Liparidae</taxon>
        <taxon>Liparis</taxon>
    </lineage>
</organism>
<gene>
    <name evidence="2" type="ORF">EYF80_064532</name>
</gene>
<dbReference type="AlphaFoldDB" id="A0A4Z2E9B9"/>
<evidence type="ECO:0000256" key="1">
    <source>
        <dbReference type="SAM" id="MobiDB-lite"/>
    </source>
</evidence>
<keyword evidence="3" id="KW-1185">Reference proteome</keyword>
<reference evidence="2 3" key="1">
    <citation type="submission" date="2019-03" db="EMBL/GenBank/DDBJ databases">
        <title>First draft genome of Liparis tanakae, snailfish: a comprehensive survey of snailfish specific genes.</title>
        <authorList>
            <person name="Kim W."/>
            <person name="Song I."/>
            <person name="Jeong J.-H."/>
            <person name="Kim D."/>
            <person name="Kim S."/>
            <person name="Ryu S."/>
            <person name="Song J.Y."/>
            <person name="Lee S.K."/>
        </authorList>
    </citation>
    <scope>NUCLEOTIDE SEQUENCE [LARGE SCALE GENOMIC DNA]</scope>
    <source>
        <tissue evidence="2">Muscle</tissue>
    </source>
</reference>
<dbReference type="Proteomes" id="UP000314294">
    <property type="component" value="Unassembled WGS sequence"/>
</dbReference>
<dbReference type="EMBL" id="SRLO01012808">
    <property type="protein sequence ID" value="TNN25341.1"/>
    <property type="molecule type" value="Genomic_DNA"/>
</dbReference>
<proteinExistence type="predicted"/>
<evidence type="ECO:0000313" key="3">
    <source>
        <dbReference type="Proteomes" id="UP000314294"/>
    </source>
</evidence>
<protein>
    <submittedName>
        <fullName evidence="2">Uncharacterized protein</fullName>
    </submittedName>
</protein>